<dbReference type="Proteomes" id="UP000789375">
    <property type="component" value="Unassembled WGS sequence"/>
</dbReference>
<dbReference type="AlphaFoldDB" id="A0A9N8ZB16"/>
<evidence type="ECO:0000313" key="1">
    <source>
        <dbReference type="EMBL" id="CAG8487894.1"/>
    </source>
</evidence>
<sequence length="164" mass="18269">MVEYASKRFSGKADEDIDEFIKDYRIYLTVVNITTANVGGKKCRLNHVRYENALANIATIVALNNANITATIINASDGILLPTLPVKATSITVILVHNVHIDEDWSLTRGYHVDADTATNAPNGVLNNNNHILYCGGHSTSDMIHIKRSWRLYLEYIIRGDTVQ</sequence>
<organism evidence="1 2">
    <name type="scientific">Funneliformis mosseae</name>
    <name type="common">Endomycorrhizal fungus</name>
    <name type="synonym">Glomus mosseae</name>
    <dbReference type="NCBI Taxonomy" id="27381"/>
    <lineage>
        <taxon>Eukaryota</taxon>
        <taxon>Fungi</taxon>
        <taxon>Fungi incertae sedis</taxon>
        <taxon>Mucoromycota</taxon>
        <taxon>Glomeromycotina</taxon>
        <taxon>Glomeromycetes</taxon>
        <taxon>Glomerales</taxon>
        <taxon>Glomeraceae</taxon>
        <taxon>Funneliformis</taxon>
    </lineage>
</organism>
<accession>A0A9N8ZB16</accession>
<gene>
    <name evidence="1" type="ORF">FMOSSE_LOCUS3372</name>
</gene>
<dbReference type="EMBL" id="CAJVPP010000497">
    <property type="protein sequence ID" value="CAG8487894.1"/>
    <property type="molecule type" value="Genomic_DNA"/>
</dbReference>
<keyword evidence="2" id="KW-1185">Reference proteome</keyword>
<proteinExistence type="predicted"/>
<protein>
    <submittedName>
        <fullName evidence="1">10312_t:CDS:1</fullName>
    </submittedName>
</protein>
<name>A0A9N8ZB16_FUNMO</name>
<reference evidence="1" key="1">
    <citation type="submission" date="2021-06" db="EMBL/GenBank/DDBJ databases">
        <authorList>
            <person name="Kallberg Y."/>
            <person name="Tangrot J."/>
            <person name="Rosling A."/>
        </authorList>
    </citation>
    <scope>NUCLEOTIDE SEQUENCE</scope>
    <source>
        <strain evidence="1">87-6 pot B 2015</strain>
    </source>
</reference>
<evidence type="ECO:0000313" key="2">
    <source>
        <dbReference type="Proteomes" id="UP000789375"/>
    </source>
</evidence>
<feature type="non-terminal residue" evidence="1">
    <location>
        <position position="1"/>
    </location>
</feature>
<comment type="caution">
    <text evidence="1">The sequence shown here is derived from an EMBL/GenBank/DDBJ whole genome shotgun (WGS) entry which is preliminary data.</text>
</comment>